<dbReference type="GO" id="GO:0050684">
    <property type="term" value="P:regulation of mRNA processing"/>
    <property type="evidence" value="ECO:0007669"/>
    <property type="project" value="TreeGrafter"/>
</dbReference>
<evidence type="ECO:0000256" key="1">
    <source>
        <dbReference type="SAM" id="Coils"/>
    </source>
</evidence>
<evidence type="ECO:0000259" key="2">
    <source>
        <dbReference type="Pfam" id="PF09090"/>
    </source>
</evidence>
<dbReference type="InterPro" id="IPR015174">
    <property type="entry name" value="MIF4G-like_typ-2"/>
</dbReference>
<dbReference type="GO" id="GO:0000339">
    <property type="term" value="F:RNA cap binding"/>
    <property type="evidence" value="ECO:0007669"/>
    <property type="project" value="InterPro"/>
</dbReference>
<accession>A0AAZ3QQF8</accession>
<dbReference type="AlphaFoldDB" id="A0AAZ3QQF8"/>
<dbReference type="GO" id="GO:0006406">
    <property type="term" value="P:mRNA export from nucleus"/>
    <property type="evidence" value="ECO:0007669"/>
    <property type="project" value="InterPro"/>
</dbReference>
<dbReference type="GO" id="GO:0005634">
    <property type="term" value="C:nucleus"/>
    <property type="evidence" value="ECO:0007669"/>
    <property type="project" value="TreeGrafter"/>
</dbReference>
<evidence type="ECO:0000313" key="4">
    <source>
        <dbReference type="Proteomes" id="UP000694402"/>
    </source>
</evidence>
<proteinExistence type="predicted"/>
<dbReference type="Pfam" id="PF09090">
    <property type="entry name" value="MIF4G_like_2"/>
    <property type="match status" value="1"/>
</dbReference>
<dbReference type="InterPro" id="IPR016024">
    <property type="entry name" value="ARM-type_fold"/>
</dbReference>
<dbReference type="PANTHER" id="PTHR12412">
    <property type="entry name" value="CAP BINDING PROTEIN"/>
    <property type="match status" value="1"/>
</dbReference>
<dbReference type="GO" id="GO:0000184">
    <property type="term" value="P:nuclear-transcribed mRNA catabolic process, nonsense-mediated decay"/>
    <property type="evidence" value="ECO:0007669"/>
    <property type="project" value="TreeGrafter"/>
</dbReference>
<reference evidence="4" key="1">
    <citation type="journal article" date="2018" name="PLoS ONE">
        <title>Chinook salmon (Oncorhynchus tshawytscha) genome and transcriptome.</title>
        <authorList>
            <person name="Christensen K.A."/>
            <person name="Leong J.S."/>
            <person name="Sakhrani D."/>
            <person name="Biagi C.A."/>
            <person name="Minkley D.R."/>
            <person name="Withler R.E."/>
            <person name="Rondeau E.B."/>
            <person name="Koop B.F."/>
            <person name="Devlin R.H."/>
        </authorList>
    </citation>
    <scope>NUCLEOTIDE SEQUENCE [LARGE SCALE GENOMIC DNA]</scope>
</reference>
<reference evidence="3" key="3">
    <citation type="submission" date="2025-09" db="UniProtKB">
        <authorList>
            <consortium name="Ensembl"/>
        </authorList>
    </citation>
    <scope>IDENTIFICATION</scope>
</reference>
<evidence type="ECO:0000313" key="3">
    <source>
        <dbReference type="Ensembl" id="ENSOTSP00005130179.1"/>
    </source>
</evidence>
<sequence>SFTNTKMRPTVSALPGYAVAITVGNAIKNRASNEEILTVLKDVPNPNQEDDDDEGEGFNPLKIEVFLQTLLHLAAKSFSHSFSALAKFHEILKVLTDCDEGKLHILRVVYEVWRNHPQMISVLVDKLIRTQIVDCAAVANWWVLNPLCVCARTRTFYVWEILHSTIRKMNKHVQKIQKELEEAKDKLERQQHKKVGSRICVC</sequence>
<dbReference type="GeneTree" id="ENSGT00390000001733"/>
<dbReference type="InterPro" id="IPR027159">
    <property type="entry name" value="CBP80"/>
</dbReference>
<gene>
    <name evidence="3" type="primary">NCBP1</name>
</gene>
<dbReference type="GO" id="GO:0003729">
    <property type="term" value="F:mRNA binding"/>
    <property type="evidence" value="ECO:0007669"/>
    <property type="project" value="TreeGrafter"/>
</dbReference>
<dbReference type="PANTHER" id="PTHR12412:SF2">
    <property type="entry name" value="NUCLEAR CAP-BINDING PROTEIN SUBUNIT 1"/>
    <property type="match status" value="1"/>
</dbReference>
<dbReference type="GO" id="GO:0005846">
    <property type="term" value="C:nuclear cap binding complex"/>
    <property type="evidence" value="ECO:0007669"/>
    <property type="project" value="InterPro"/>
</dbReference>
<dbReference type="Ensembl" id="ENSOTST00005146877.1">
    <property type="protein sequence ID" value="ENSOTSP00005130179.1"/>
    <property type="gene ID" value="ENSOTSG00005056664.1"/>
</dbReference>
<keyword evidence="1" id="KW-0175">Coiled coil</keyword>
<organism evidence="3 4">
    <name type="scientific">Oncorhynchus tshawytscha</name>
    <name type="common">Chinook salmon</name>
    <name type="synonym">Salmo tshawytscha</name>
    <dbReference type="NCBI Taxonomy" id="74940"/>
    <lineage>
        <taxon>Eukaryota</taxon>
        <taxon>Metazoa</taxon>
        <taxon>Chordata</taxon>
        <taxon>Craniata</taxon>
        <taxon>Vertebrata</taxon>
        <taxon>Euteleostomi</taxon>
        <taxon>Actinopterygii</taxon>
        <taxon>Neopterygii</taxon>
        <taxon>Teleostei</taxon>
        <taxon>Protacanthopterygii</taxon>
        <taxon>Salmoniformes</taxon>
        <taxon>Salmonidae</taxon>
        <taxon>Salmoninae</taxon>
        <taxon>Oncorhynchus</taxon>
    </lineage>
</organism>
<dbReference type="SUPFAM" id="SSF48371">
    <property type="entry name" value="ARM repeat"/>
    <property type="match status" value="1"/>
</dbReference>
<protein>
    <recommendedName>
        <fullName evidence="2">MIF4G-like type 2 domain-containing protein</fullName>
    </recommendedName>
</protein>
<name>A0AAZ3QQF8_ONCTS</name>
<reference evidence="3" key="2">
    <citation type="submission" date="2025-08" db="UniProtKB">
        <authorList>
            <consortium name="Ensembl"/>
        </authorList>
    </citation>
    <scope>IDENTIFICATION</scope>
</reference>
<keyword evidence="4" id="KW-1185">Reference proteome</keyword>
<feature type="domain" description="MIF4G-like type 2" evidence="2">
    <location>
        <begin position="12"/>
        <end position="190"/>
    </location>
</feature>
<dbReference type="Proteomes" id="UP000694402">
    <property type="component" value="Unassembled WGS sequence"/>
</dbReference>
<dbReference type="Gene3D" id="1.25.40.180">
    <property type="match status" value="1"/>
</dbReference>
<feature type="coiled-coil region" evidence="1">
    <location>
        <begin position="166"/>
        <end position="193"/>
    </location>
</feature>